<evidence type="ECO:0000313" key="1">
    <source>
        <dbReference type="EMBL" id="KAG0256217.1"/>
    </source>
</evidence>
<dbReference type="Pfam" id="PF08757">
    <property type="entry name" value="CotH"/>
    <property type="match status" value="1"/>
</dbReference>
<accession>A0A9P6PZ74</accession>
<dbReference type="AlphaFoldDB" id="A0A9P6PZ74"/>
<dbReference type="PANTHER" id="PTHR40050:SF1">
    <property type="entry name" value="INNER SPORE COAT PROTEIN H"/>
    <property type="match status" value="1"/>
</dbReference>
<keyword evidence="2" id="KW-1185">Reference proteome</keyword>
<reference evidence="1" key="1">
    <citation type="journal article" date="2020" name="Fungal Divers.">
        <title>Resolving the Mortierellaceae phylogeny through synthesis of multi-gene phylogenetics and phylogenomics.</title>
        <authorList>
            <person name="Vandepol N."/>
            <person name="Liber J."/>
            <person name="Desiro A."/>
            <person name="Na H."/>
            <person name="Kennedy M."/>
            <person name="Barry K."/>
            <person name="Grigoriev I.V."/>
            <person name="Miller A.N."/>
            <person name="O'Donnell K."/>
            <person name="Stajich J.E."/>
            <person name="Bonito G."/>
        </authorList>
    </citation>
    <scope>NUCLEOTIDE SEQUENCE</scope>
    <source>
        <strain evidence="1">BC1065</strain>
    </source>
</reference>
<proteinExistence type="predicted"/>
<sequence length="535" mass="61448">MGLLVLASSVVADVKYTVVAFTKNPANRVAVQVKGNTHYLQTTKDLPYIWTATVRGVSSSNSYRYVEFDRKNKMVDREKDKRYPKGSFKTATPNDFFGRNETFIAVPKLEQIYKDVRPKPSKVFDNRQVATIHFNVDPAEFDHMMQNPRDREIKIKANLTFVNADLIHSSDNVRLSISGNSSRKRQKVSLKVKFPKTLPKGDPFFDRPILKLRAGAADPTVMREMLYVDVLNAVGIHASETSWVRAYVNGKPQGFFLMMEDIEEPFVMNTIHRGTVTNVTELGSLYQMGKAEAPMIYQGPNAKDYKSNVYETKVAGPGDKDMVKWIAFMKDLQDFKSSDRDAVAFWSKRLELDSFLRAMAVDYLAGAWDSFWARGHNYFMYLHPQTNLWQFLPSDFDHSFNDDKRPNPDLPYREWTPKQGSQGFTGRPLVTKLIIENKAINKMFETIVLRITDRVFNREALYPLIDAHTKRIANEVDWDVKIDRSHLPGSPFKRSMKHFYVDIGEDTPKYSGGQVLGIKPYVKWRANYVRANVGK</sequence>
<dbReference type="InterPro" id="IPR014867">
    <property type="entry name" value="Spore_coat_CotH_CotH2/3/7"/>
</dbReference>
<organism evidence="1 2">
    <name type="scientific">Actinomortierella ambigua</name>
    <dbReference type="NCBI Taxonomy" id="1343610"/>
    <lineage>
        <taxon>Eukaryota</taxon>
        <taxon>Fungi</taxon>
        <taxon>Fungi incertae sedis</taxon>
        <taxon>Mucoromycota</taxon>
        <taxon>Mortierellomycotina</taxon>
        <taxon>Mortierellomycetes</taxon>
        <taxon>Mortierellales</taxon>
        <taxon>Mortierellaceae</taxon>
        <taxon>Actinomortierella</taxon>
    </lineage>
</organism>
<dbReference type="PANTHER" id="PTHR40050">
    <property type="entry name" value="INNER SPORE COAT PROTEIN H"/>
    <property type="match status" value="1"/>
</dbReference>
<dbReference type="Proteomes" id="UP000807716">
    <property type="component" value="Unassembled WGS sequence"/>
</dbReference>
<name>A0A9P6PZ74_9FUNG</name>
<dbReference type="EMBL" id="JAAAJB010000420">
    <property type="protein sequence ID" value="KAG0256217.1"/>
    <property type="molecule type" value="Genomic_DNA"/>
</dbReference>
<gene>
    <name evidence="1" type="ORF">DFQ27_005853</name>
</gene>
<dbReference type="OrthoDB" id="10267127at2759"/>
<evidence type="ECO:0000313" key="2">
    <source>
        <dbReference type="Proteomes" id="UP000807716"/>
    </source>
</evidence>
<protein>
    <submittedName>
        <fullName evidence="1">Uncharacterized protein</fullName>
    </submittedName>
</protein>
<comment type="caution">
    <text evidence="1">The sequence shown here is derived from an EMBL/GenBank/DDBJ whole genome shotgun (WGS) entry which is preliminary data.</text>
</comment>